<organism evidence="1 2">
    <name type="scientific">Blumeria hordei</name>
    <name type="common">Barley powdery mildew</name>
    <name type="synonym">Blumeria graminis f. sp. hordei</name>
    <dbReference type="NCBI Taxonomy" id="2867405"/>
    <lineage>
        <taxon>Eukaryota</taxon>
        <taxon>Fungi</taxon>
        <taxon>Dikarya</taxon>
        <taxon>Ascomycota</taxon>
        <taxon>Pezizomycotina</taxon>
        <taxon>Leotiomycetes</taxon>
        <taxon>Erysiphales</taxon>
        <taxon>Erysiphaceae</taxon>
        <taxon>Blumeria</taxon>
    </lineage>
</organism>
<reference evidence="1 2" key="1">
    <citation type="submission" date="2017-11" db="EMBL/GenBank/DDBJ databases">
        <authorList>
            <person name="Kracher B."/>
        </authorList>
    </citation>
    <scope>NUCLEOTIDE SEQUENCE [LARGE SCALE GENOMIC DNA]</scope>
    <source>
        <strain evidence="1 2">RACE1</strain>
    </source>
</reference>
<proteinExistence type="predicted"/>
<gene>
    <name evidence="1" type="ORF">BLGHR1_16634</name>
</gene>
<protein>
    <submittedName>
        <fullName evidence="1">Uncharacterized protein</fullName>
    </submittedName>
</protein>
<dbReference type="VEuPathDB" id="FungiDB:BLGHR1_16634"/>
<dbReference type="EMBL" id="UNSH01000086">
    <property type="protein sequence ID" value="SZF05831.1"/>
    <property type="molecule type" value="Genomic_DNA"/>
</dbReference>
<evidence type="ECO:0000313" key="1">
    <source>
        <dbReference type="EMBL" id="SZF05831.1"/>
    </source>
</evidence>
<name>A0A383UZS2_BLUHO</name>
<accession>A0A383UZS2</accession>
<dbReference type="AlphaFoldDB" id="A0A383UZS2"/>
<sequence>MEVAAQLGIFRDKLAFYCAAELSPPKREKEHPQAWKQMILVGLYLMLSLHLKTAAKHFLNLPMAS</sequence>
<dbReference type="Proteomes" id="UP000275772">
    <property type="component" value="Unassembled WGS sequence"/>
</dbReference>
<evidence type="ECO:0000313" key="2">
    <source>
        <dbReference type="Proteomes" id="UP000275772"/>
    </source>
</evidence>